<dbReference type="InterPro" id="IPR052016">
    <property type="entry name" value="Bact_Sigma-Reg"/>
</dbReference>
<dbReference type="SMART" id="SM00331">
    <property type="entry name" value="PP2C_SIG"/>
    <property type="match status" value="1"/>
</dbReference>
<dbReference type="EMBL" id="BMQA01000014">
    <property type="protein sequence ID" value="GGJ28096.1"/>
    <property type="molecule type" value="Genomic_DNA"/>
</dbReference>
<dbReference type="GO" id="GO:0016791">
    <property type="term" value="F:phosphatase activity"/>
    <property type="evidence" value="ECO:0007669"/>
    <property type="project" value="TreeGrafter"/>
</dbReference>
<feature type="region of interest" description="Disordered" evidence="2">
    <location>
        <begin position="377"/>
        <end position="418"/>
    </location>
</feature>
<dbReference type="SUPFAM" id="SSF81606">
    <property type="entry name" value="PP2C-like"/>
    <property type="match status" value="1"/>
</dbReference>
<sequence length="456" mass="48481">MRLVTSIDPEPVPVMISQSPLKAWLRRHASPLVASATLVTITLAGLLIPEDIHFGSLFVAVPALTAVAPHARVTLCMTGLACVGSVAVDIRDGLARSSILPIHVLDVLVICGLVLVLRRIRDMDHQTLAAIRAVSETAQRALLRPLPCRVGCLRIAAAYRSADAHARIGGDIYAAERVDGTVRFLIGDVRGKGLAAVDDAAAVLGSFRESAHRDATLDKLARSLETSVQRHLAQYADCEGDASERFITALVVEVPDDTTEVRVISCGHPNPMMSRRTGTCLLDLAQPAPPLGLGGPDPGYRVDTFRYDPGDTLLLYTDGLIEARDASGTFYPALDRFATLDTDEPHSVITGLLTDLTAHAGGEVRDDVALVAVQRRCTSAPSPSHPPPVASAHPPTREMTSRRCGDRAQQTESLQGDAVSNAAEANARLRLFALLKAQGVPADEADDLVAALAAEQ</sequence>
<gene>
    <name evidence="4" type="ORF">GCM10010121_044240</name>
</gene>
<dbReference type="InterPro" id="IPR001932">
    <property type="entry name" value="PPM-type_phosphatase-like_dom"/>
</dbReference>
<dbReference type="PANTHER" id="PTHR43156:SF2">
    <property type="entry name" value="STAGE II SPORULATION PROTEIN E"/>
    <property type="match status" value="1"/>
</dbReference>
<evidence type="ECO:0000259" key="3">
    <source>
        <dbReference type="SMART" id="SM00331"/>
    </source>
</evidence>
<dbReference type="AlphaFoldDB" id="A0A917KV00"/>
<keyword evidence="5" id="KW-1185">Reference proteome</keyword>
<comment type="caution">
    <text evidence="4">The sequence shown here is derived from an EMBL/GenBank/DDBJ whole genome shotgun (WGS) entry which is preliminary data.</text>
</comment>
<evidence type="ECO:0000256" key="2">
    <source>
        <dbReference type="SAM" id="MobiDB-lite"/>
    </source>
</evidence>
<dbReference type="PANTHER" id="PTHR43156">
    <property type="entry name" value="STAGE II SPORULATION PROTEIN E-RELATED"/>
    <property type="match status" value="1"/>
</dbReference>
<dbReference type="Pfam" id="PF07228">
    <property type="entry name" value="SpoIIE"/>
    <property type="match status" value="1"/>
</dbReference>
<dbReference type="Proteomes" id="UP000657574">
    <property type="component" value="Unassembled WGS sequence"/>
</dbReference>
<reference evidence="4" key="1">
    <citation type="journal article" date="2014" name="Int. J. Syst. Evol. Microbiol.">
        <title>Complete genome sequence of Corynebacterium casei LMG S-19264T (=DSM 44701T), isolated from a smear-ripened cheese.</title>
        <authorList>
            <consortium name="US DOE Joint Genome Institute (JGI-PGF)"/>
            <person name="Walter F."/>
            <person name="Albersmeier A."/>
            <person name="Kalinowski J."/>
            <person name="Ruckert C."/>
        </authorList>
    </citation>
    <scope>NUCLEOTIDE SEQUENCE</scope>
    <source>
        <strain evidence="4">JCM 3086</strain>
    </source>
</reference>
<evidence type="ECO:0000256" key="1">
    <source>
        <dbReference type="ARBA" id="ARBA00022801"/>
    </source>
</evidence>
<dbReference type="Gene3D" id="3.60.40.10">
    <property type="entry name" value="PPM-type phosphatase domain"/>
    <property type="match status" value="1"/>
</dbReference>
<feature type="compositionally biased region" description="Basic and acidic residues" evidence="2">
    <location>
        <begin position="395"/>
        <end position="406"/>
    </location>
</feature>
<evidence type="ECO:0000313" key="5">
    <source>
        <dbReference type="Proteomes" id="UP000657574"/>
    </source>
</evidence>
<feature type="domain" description="PPM-type phosphatase" evidence="3">
    <location>
        <begin position="153"/>
        <end position="375"/>
    </location>
</feature>
<accession>A0A917KV00</accession>
<reference evidence="4" key="2">
    <citation type="submission" date="2020-09" db="EMBL/GenBank/DDBJ databases">
        <authorList>
            <person name="Sun Q."/>
            <person name="Ohkuma M."/>
        </authorList>
    </citation>
    <scope>NUCLEOTIDE SEQUENCE</scope>
    <source>
        <strain evidence="4">JCM 3086</strain>
    </source>
</reference>
<proteinExistence type="predicted"/>
<protein>
    <recommendedName>
        <fullName evidence="3">PPM-type phosphatase domain-containing protein</fullName>
    </recommendedName>
</protein>
<name>A0A917KV00_9ACTN</name>
<dbReference type="InterPro" id="IPR036457">
    <property type="entry name" value="PPM-type-like_dom_sf"/>
</dbReference>
<organism evidence="4 5">
    <name type="scientific">Streptomyces brasiliensis</name>
    <dbReference type="NCBI Taxonomy" id="1954"/>
    <lineage>
        <taxon>Bacteria</taxon>
        <taxon>Bacillati</taxon>
        <taxon>Actinomycetota</taxon>
        <taxon>Actinomycetes</taxon>
        <taxon>Kitasatosporales</taxon>
        <taxon>Streptomycetaceae</taxon>
        <taxon>Streptomyces</taxon>
    </lineage>
</organism>
<dbReference type="FunFam" id="3.60.40.10:FF:000058">
    <property type="entry name" value="Stage II sporulation protein E"/>
    <property type="match status" value="1"/>
</dbReference>
<evidence type="ECO:0000313" key="4">
    <source>
        <dbReference type="EMBL" id="GGJ28096.1"/>
    </source>
</evidence>
<keyword evidence="1" id="KW-0378">Hydrolase</keyword>